<dbReference type="Pfam" id="PF00106">
    <property type="entry name" value="adh_short"/>
    <property type="match status" value="1"/>
</dbReference>
<dbReference type="SUPFAM" id="SSF51735">
    <property type="entry name" value="NAD(P)-binding Rossmann-fold domains"/>
    <property type="match status" value="1"/>
</dbReference>
<dbReference type="PRINTS" id="PR00081">
    <property type="entry name" value="GDHRDH"/>
</dbReference>
<dbReference type="PANTHER" id="PTHR43391:SF91">
    <property type="entry name" value="OS04G0390700 PROTEIN"/>
    <property type="match status" value="1"/>
</dbReference>
<name>A0ABQ2P855_9NEIS</name>
<dbReference type="EMBL" id="BMLX01000002">
    <property type="protein sequence ID" value="GGP20741.1"/>
    <property type="molecule type" value="Genomic_DNA"/>
</dbReference>
<evidence type="ECO:0000313" key="4">
    <source>
        <dbReference type="EMBL" id="GGP20741.1"/>
    </source>
</evidence>
<evidence type="ECO:0000256" key="3">
    <source>
        <dbReference type="RuleBase" id="RU000363"/>
    </source>
</evidence>
<dbReference type="InterPro" id="IPR002347">
    <property type="entry name" value="SDR_fam"/>
</dbReference>
<dbReference type="InterPro" id="IPR020904">
    <property type="entry name" value="Sc_DH/Rdtase_CS"/>
</dbReference>
<dbReference type="PRINTS" id="PR00080">
    <property type="entry name" value="SDRFAMILY"/>
</dbReference>
<dbReference type="PANTHER" id="PTHR43391">
    <property type="entry name" value="RETINOL DEHYDROGENASE-RELATED"/>
    <property type="match status" value="1"/>
</dbReference>
<keyword evidence="2" id="KW-0560">Oxidoreductase</keyword>
<dbReference type="Proteomes" id="UP000637267">
    <property type="component" value="Unassembled WGS sequence"/>
</dbReference>
<reference evidence="5" key="1">
    <citation type="journal article" date="2019" name="Int. J. Syst. Evol. Microbiol.">
        <title>The Global Catalogue of Microorganisms (GCM) 10K type strain sequencing project: providing services to taxonomists for standard genome sequencing and annotation.</title>
        <authorList>
            <consortium name="The Broad Institute Genomics Platform"/>
            <consortium name="The Broad Institute Genome Sequencing Center for Infectious Disease"/>
            <person name="Wu L."/>
            <person name="Ma J."/>
        </authorList>
    </citation>
    <scope>NUCLEOTIDE SEQUENCE [LARGE SCALE GENOMIC DNA]</scope>
    <source>
        <strain evidence="5">CGMCC 1.8859</strain>
    </source>
</reference>
<organism evidence="4 5">
    <name type="scientific">Silvimonas iriomotensis</name>
    <dbReference type="NCBI Taxonomy" id="449662"/>
    <lineage>
        <taxon>Bacteria</taxon>
        <taxon>Pseudomonadati</taxon>
        <taxon>Pseudomonadota</taxon>
        <taxon>Betaproteobacteria</taxon>
        <taxon>Neisseriales</taxon>
        <taxon>Chitinibacteraceae</taxon>
        <taxon>Silvimonas</taxon>
    </lineage>
</organism>
<dbReference type="NCBIfam" id="NF006119">
    <property type="entry name" value="PRK08264.1-5"/>
    <property type="match status" value="1"/>
</dbReference>
<proteinExistence type="inferred from homology"/>
<dbReference type="RefSeq" id="WP_188703818.1">
    <property type="nucleotide sequence ID" value="NZ_BMLX01000002.1"/>
</dbReference>
<dbReference type="Gene3D" id="3.40.50.720">
    <property type="entry name" value="NAD(P)-binding Rossmann-like Domain"/>
    <property type="match status" value="1"/>
</dbReference>
<evidence type="ECO:0000256" key="2">
    <source>
        <dbReference type="ARBA" id="ARBA00023002"/>
    </source>
</evidence>
<comment type="caution">
    <text evidence="4">The sequence shown here is derived from an EMBL/GenBank/DDBJ whole genome shotgun (WGS) entry which is preliminary data.</text>
</comment>
<dbReference type="NCBIfam" id="NF006117">
    <property type="entry name" value="PRK08264.1-3"/>
    <property type="match status" value="1"/>
</dbReference>
<accession>A0ABQ2P855</accession>
<evidence type="ECO:0000256" key="1">
    <source>
        <dbReference type="ARBA" id="ARBA00006484"/>
    </source>
</evidence>
<dbReference type="PROSITE" id="PS00061">
    <property type="entry name" value="ADH_SHORT"/>
    <property type="match status" value="1"/>
</dbReference>
<keyword evidence="5" id="KW-1185">Reference proteome</keyword>
<protein>
    <submittedName>
        <fullName evidence="4">Short-chain dehydrogenase/reductase</fullName>
    </submittedName>
</protein>
<dbReference type="InterPro" id="IPR036291">
    <property type="entry name" value="NAD(P)-bd_dom_sf"/>
</dbReference>
<gene>
    <name evidence="4" type="ORF">GCM10010970_16720</name>
</gene>
<evidence type="ECO:0000313" key="5">
    <source>
        <dbReference type="Proteomes" id="UP000637267"/>
    </source>
</evidence>
<comment type="similarity">
    <text evidence="1 3">Belongs to the short-chain dehydrogenases/reductases (SDR) family.</text>
</comment>
<sequence length="240" mass="24857">MKLENAVVLVTGANRGIGLAFAKAALARGARKVYAAARDPASITLEGVIPVKLDVTSDSDVAALAAELKDVTVLINNAGIAQMNGFLDDNAMESARAQMETNYFGPLRLARAFAGTLAHHGGGAILNVLSVVSWISSPMMGGYSASKSAAWSLTNGLRHALRAQGTQVVGLHMGYVDTDLTQGIDAPKTSAEVIVTRALDALEAGEDEALGDEITAQVKAGLSATPGIYTVDMRPAADHN</sequence>